<keyword evidence="5" id="KW-1185">Reference proteome</keyword>
<dbReference type="GO" id="GO:0080129">
    <property type="term" value="P:proteasome core complex assembly"/>
    <property type="evidence" value="ECO:0007669"/>
    <property type="project" value="TreeGrafter"/>
</dbReference>
<comment type="caution">
    <text evidence="4">The sequence shown here is derived from an EMBL/GenBank/DDBJ whole genome shotgun (WGS) entry which is preliminary data.</text>
</comment>
<name>A0AAD5EJY3_UMBRA</name>
<evidence type="ECO:0000256" key="1">
    <source>
        <dbReference type="ARBA" id="ARBA00005261"/>
    </source>
</evidence>
<reference evidence="4" key="1">
    <citation type="submission" date="2021-06" db="EMBL/GenBank/DDBJ databases">
        <authorList>
            <consortium name="DOE Joint Genome Institute"/>
            <person name="Mondo S.J."/>
            <person name="Amses K.R."/>
            <person name="Simmons D.R."/>
            <person name="Longcore J.E."/>
            <person name="Seto K."/>
            <person name="Alves G.H."/>
            <person name="Bonds A.E."/>
            <person name="Quandt C.A."/>
            <person name="Davis W.J."/>
            <person name="Chang Y."/>
            <person name="Letcher P.M."/>
            <person name="Powell M.J."/>
            <person name="Kuo A."/>
            <person name="Labutti K."/>
            <person name="Pangilinan J."/>
            <person name="Andreopoulos W."/>
            <person name="Tritt A."/>
            <person name="Riley R."/>
            <person name="Hundley H."/>
            <person name="Johnson J."/>
            <person name="Lipzen A."/>
            <person name="Barry K."/>
            <person name="Berbee M.L."/>
            <person name="Buchler N.E."/>
            <person name="Grigoriev I.V."/>
            <person name="Spatafora J.W."/>
            <person name="Stajich J.E."/>
            <person name="James T.Y."/>
        </authorList>
    </citation>
    <scope>NUCLEOTIDE SEQUENCE</scope>
    <source>
        <strain evidence="4">AG</strain>
    </source>
</reference>
<protein>
    <recommendedName>
        <fullName evidence="2">Proteasome assembly chaperone 1</fullName>
    </recommendedName>
</protein>
<sequence>MNSCTIFYGTYGPGEVFLKASYSTGTKVGSIQLKDKIIASIFASSNSSTDLAIISEEKIPDEMVFAATVALFQQLPCKEVILFDSYLASNYITFNRQERETVPIVKYLRSSLGRKSSQLDMLSAPNLTTGISAAILTYCELHQLPCVALFTLQESSLGKALITDETTAAFATALEDLDVTCPSLDYDNLQSILRSRKFGKDSGRIDADHHRMYT</sequence>
<proteinExistence type="inferred from homology"/>
<organism evidence="4 5">
    <name type="scientific">Umbelopsis ramanniana AG</name>
    <dbReference type="NCBI Taxonomy" id="1314678"/>
    <lineage>
        <taxon>Eukaryota</taxon>
        <taxon>Fungi</taxon>
        <taxon>Fungi incertae sedis</taxon>
        <taxon>Mucoromycota</taxon>
        <taxon>Mucoromycotina</taxon>
        <taxon>Umbelopsidomycetes</taxon>
        <taxon>Umbelopsidales</taxon>
        <taxon>Umbelopsidaceae</taxon>
        <taxon>Umbelopsis</taxon>
    </lineage>
</organism>
<accession>A0AAD5EJY3</accession>
<dbReference type="GO" id="GO:0005783">
    <property type="term" value="C:endoplasmic reticulum"/>
    <property type="evidence" value="ECO:0007669"/>
    <property type="project" value="InterPro"/>
</dbReference>
<reference evidence="4" key="2">
    <citation type="journal article" date="2022" name="Proc. Natl. Acad. Sci. U.S.A.">
        <title>Diploid-dominant life cycles characterize the early evolution of Fungi.</title>
        <authorList>
            <person name="Amses K.R."/>
            <person name="Simmons D.R."/>
            <person name="Longcore J.E."/>
            <person name="Mondo S.J."/>
            <person name="Seto K."/>
            <person name="Jeronimo G.H."/>
            <person name="Bonds A.E."/>
            <person name="Quandt C.A."/>
            <person name="Davis W.J."/>
            <person name="Chang Y."/>
            <person name="Federici B.A."/>
            <person name="Kuo A."/>
            <person name="LaButti K."/>
            <person name="Pangilinan J."/>
            <person name="Andreopoulos W."/>
            <person name="Tritt A."/>
            <person name="Riley R."/>
            <person name="Hundley H."/>
            <person name="Johnson J."/>
            <person name="Lipzen A."/>
            <person name="Barry K."/>
            <person name="Lang B.F."/>
            <person name="Cuomo C.A."/>
            <person name="Buchler N.E."/>
            <person name="Grigoriev I.V."/>
            <person name="Spatafora J.W."/>
            <person name="Stajich J.E."/>
            <person name="James T.Y."/>
        </authorList>
    </citation>
    <scope>NUCLEOTIDE SEQUENCE</scope>
    <source>
        <strain evidence="4">AG</strain>
    </source>
</reference>
<dbReference type="Pfam" id="PF16094">
    <property type="entry name" value="PAC1"/>
    <property type="match status" value="1"/>
</dbReference>
<dbReference type="GO" id="GO:0070628">
    <property type="term" value="F:proteasome binding"/>
    <property type="evidence" value="ECO:0007669"/>
    <property type="project" value="TreeGrafter"/>
</dbReference>
<keyword evidence="3" id="KW-0143">Chaperone</keyword>
<dbReference type="GeneID" id="75911279"/>
<dbReference type="PANTHER" id="PTHR15069:SF1">
    <property type="entry name" value="PROTEASOME ASSEMBLY CHAPERONE 1"/>
    <property type="match status" value="1"/>
</dbReference>
<evidence type="ECO:0000313" key="4">
    <source>
        <dbReference type="EMBL" id="KAI8583750.1"/>
    </source>
</evidence>
<dbReference type="Proteomes" id="UP001206595">
    <property type="component" value="Unassembled WGS sequence"/>
</dbReference>
<dbReference type="AlphaFoldDB" id="A0AAD5EJY3"/>
<comment type="similarity">
    <text evidence="1">Belongs to the PSMG1 family.</text>
</comment>
<dbReference type="RefSeq" id="XP_051448754.1">
    <property type="nucleotide sequence ID" value="XM_051585931.1"/>
</dbReference>
<evidence type="ECO:0000256" key="2">
    <source>
        <dbReference type="ARBA" id="ARBA00019180"/>
    </source>
</evidence>
<evidence type="ECO:0000313" key="5">
    <source>
        <dbReference type="Proteomes" id="UP001206595"/>
    </source>
</evidence>
<gene>
    <name evidence="4" type="ORF">K450DRAFT_222625</name>
</gene>
<dbReference type="InterPro" id="IPR016565">
    <property type="entry name" value="Proteasome_assmbl_chp_1"/>
</dbReference>
<dbReference type="EMBL" id="MU620895">
    <property type="protein sequence ID" value="KAI8583750.1"/>
    <property type="molecule type" value="Genomic_DNA"/>
</dbReference>
<evidence type="ECO:0000256" key="3">
    <source>
        <dbReference type="ARBA" id="ARBA00023186"/>
    </source>
</evidence>
<dbReference type="PANTHER" id="PTHR15069">
    <property type="entry name" value="PROTEASOME ASSEMBLY CHAPERONE 1"/>
    <property type="match status" value="1"/>
</dbReference>